<dbReference type="InterPro" id="IPR002509">
    <property type="entry name" value="NODB_dom"/>
</dbReference>
<evidence type="ECO:0000259" key="1">
    <source>
        <dbReference type="PROSITE" id="PS51677"/>
    </source>
</evidence>
<dbReference type="SUPFAM" id="SSF88713">
    <property type="entry name" value="Glycoside hydrolase/deacetylase"/>
    <property type="match status" value="1"/>
</dbReference>
<dbReference type="EMBL" id="JAFBDR010000003">
    <property type="protein sequence ID" value="MBM7570316.1"/>
    <property type="molecule type" value="Genomic_DNA"/>
</dbReference>
<proteinExistence type="predicted"/>
<gene>
    <name evidence="2" type="ORF">JOC48_000794</name>
</gene>
<protein>
    <submittedName>
        <fullName evidence="2">Peptidoglycan/xylan/chitin deacetylase (PgdA/CDA1 family)</fullName>
    </submittedName>
</protein>
<sequence length="213" mass="24274">MNRRGIINNIETDCKTVAITFDDGPNPVYTPQVLEIFQEVSGNVTFYMIGEQMEKHPEIFEAVVEHGHEVGNHTYTHPKLTELSDNDCYSEIDRTDRLIREMTGNKPLTFRPPYLDYNEQVQSIVERFGYSVAGAVNMDAQDWEQPGVEHIYSKSLENVSNGSILLFHDGFGDRSQTIEALRKLVAELDDQGYQFVTLTELLNLPTNLSVKEK</sequence>
<reference evidence="2 3" key="1">
    <citation type="submission" date="2021-01" db="EMBL/GenBank/DDBJ databases">
        <title>Genomic Encyclopedia of Type Strains, Phase IV (KMG-IV): sequencing the most valuable type-strain genomes for metagenomic binning, comparative biology and taxonomic classification.</title>
        <authorList>
            <person name="Goeker M."/>
        </authorList>
    </citation>
    <scope>NUCLEOTIDE SEQUENCE [LARGE SCALE GENOMIC DNA]</scope>
    <source>
        <strain evidence="2 3">DSM 23711</strain>
    </source>
</reference>
<organism evidence="2 3">
    <name type="scientific">Aquibacillus albus</name>
    <dbReference type="NCBI Taxonomy" id="1168171"/>
    <lineage>
        <taxon>Bacteria</taxon>
        <taxon>Bacillati</taxon>
        <taxon>Bacillota</taxon>
        <taxon>Bacilli</taxon>
        <taxon>Bacillales</taxon>
        <taxon>Bacillaceae</taxon>
        <taxon>Aquibacillus</taxon>
    </lineage>
</organism>
<keyword evidence="3" id="KW-1185">Reference proteome</keyword>
<dbReference type="RefSeq" id="WP_204497746.1">
    <property type="nucleotide sequence ID" value="NZ_JAFBDR010000003.1"/>
</dbReference>
<evidence type="ECO:0000313" key="3">
    <source>
        <dbReference type="Proteomes" id="UP001296943"/>
    </source>
</evidence>
<name>A0ABS2MWT3_9BACI</name>
<dbReference type="Proteomes" id="UP001296943">
    <property type="component" value="Unassembled WGS sequence"/>
</dbReference>
<evidence type="ECO:0000313" key="2">
    <source>
        <dbReference type="EMBL" id="MBM7570316.1"/>
    </source>
</evidence>
<comment type="caution">
    <text evidence="2">The sequence shown here is derived from an EMBL/GenBank/DDBJ whole genome shotgun (WGS) entry which is preliminary data.</text>
</comment>
<dbReference type="Gene3D" id="3.20.20.370">
    <property type="entry name" value="Glycoside hydrolase/deacetylase"/>
    <property type="match status" value="1"/>
</dbReference>
<accession>A0ABS2MWT3</accession>
<dbReference type="InterPro" id="IPR011330">
    <property type="entry name" value="Glyco_hydro/deAcase_b/a-brl"/>
</dbReference>
<dbReference type="PROSITE" id="PS51677">
    <property type="entry name" value="NODB"/>
    <property type="match status" value="1"/>
</dbReference>
<dbReference type="PANTHER" id="PTHR10587">
    <property type="entry name" value="GLYCOSYL TRANSFERASE-RELATED"/>
    <property type="match status" value="1"/>
</dbReference>
<feature type="domain" description="NodB homology" evidence="1">
    <location>
        <begin position="15"/>
        <end position="196"/>
    </location>
</feature>
<dbReference type="InterPro" id="IPR050248">
    <property type="entry name" value="Polysacc_deacetylase_ArnD"/>
</dbReference>
<dbReference type="Pfam" id="PF01522">
    <property type="entry name" value="Polysacc_deac_1"/>
    <property type="match status" value="1"/>
</dbReference>